<dbReference type="PANTHER" id="PTHR44835">
    <property type="entry name" value="UDP-N-ACETYLGLUCOSAMINE--PEPTIDE N-ACETYLGLUCOSAMINYLTRANSFERASE SPINDLY-RELATED"/>
    <property type="match status" value="1"/>
</dbReference>
<dbReference type="InterPro" id="IPR019734">
    <property type="entry name" value="TPR_rpt"/>
</dbReference>
<evidence type="ECO:0000259" key="9">
    <source>
        <dbReference type="Pfam" id="PF13844"/>
    </source>
</evidence>
<feature type="repeat" description="TPR" evidence="8">
    <location>
        <begin position="174"/>
        <end position="207"/>
    </location>
</feature>
<evidence type="ECO:0000256" key="1">
    <source>
        <dbReference type="ARBA" id="ARBA00004922"/>
    </source>
</evidence>
<dbReference type="EMBL" id="JANSLM010000001">
    <property type="protein sequence ID" value="MDT8836602.1"/>
    <property type="molecule type" value="Genomic_DNA"/>
</dbReference>
<comment type="caution">
    <text evidence="10">The sequence shown here is derived from an EMBL/GenBank/DDBJ whole genome shotgun (WGS) entry which is preliminary data.</text>
</comment>
<evidence type="ECO:0000256" key="3">
    <source>
        <dbReference type="ARBA" id="ARBA00011970"/>
    </source>
</evidence>
<dbReference type="Gene3D" id="3.40.50.2000">
    <property type="entry name" value="Glycogen Phosphorylase B"/>
    <property type="match status" value="1"/>
</dbReference>
<feature type="repeat" description="TPR" evidence="8">
    <location>
        <begin position="72"/>
        <end position="105"/>
    </location>
</feature>
<proteinExistence type="inferred from homology"/>
<keyword evidence="5" id="KW-0808">Transferase</keyword>
<keyword evidence="7 8" id="KW-0802">TPR repeat</keyword>
<dbReference type="Pfam" id="PF13432">
    <property type="entry name" value="TPR_16"/>
    <property type="match status" value="1"/>
</dbReference>
<evidence type="ECO:0000256" key="2">
    <source>
        <dbReference type="ARBA" id="ARBA00005386"/>
    </source>
</evidence>
<dbReference type="Pfam" id="PF13374">
    <property type="entry name" value="TPR_10"/>
    <property type="match status" value="1"/>
</dbReference>
<gene>
    <name evidence="10" type="ORF">ParKJ_04180</name>
</gene>
<dbReference type="Gene3D" id="3.40.50.11380">
    <property type="match status" value="1"/>
</dbReference>
<comment type="similarity">
    <text evidence="2">Belongs to the glycosyltransferase 41 family. O-GlcNAc transferase subfamily.</text>
</comment>
<evidence type="ECO:0000256" key="7">
    <source>
        <dbReference type="ARBA" id="ARBA00022803"/>
    </source>
</evidence>
<dbReference type="AlphaFoldDB" id="A0AAP5Q6I6"/>
<evidence type="ECO:0000256" key="8">
    <source>
        <dbReference type="PROSITE-ProRule" id="PRU00339"/>
    </source>
</evidence>
<dbReference type="RefSeq" id="WP_244207452.1">
    <property type="nucleotide sequence ID" value="NZ_JANSLM010000001.1"/>
</dbReference>
<dbReference type="PANTHER" id="PTHR44835:SF1">
    <property type="entry name" value="PROTEIN O-GLCNAC TRANSFERASE"/>
    <property type="match status" value="1"/>
</dbReference>
<feature type="repeat" description="TPR" evidence="8">
    <location>
        <begin position="344"/>
        <end position="377"/>
    </location>
</feature>
<dbReference type="Pfam" id="PF13844">
    <property type="entry name" value="Glyco_transf_41"/>
    <property type="match status" value="2"/>
</dbReference>
<dbReference type="PROSITE" id="PS50293">
    <property type="entry name" value="TPR_REGION"/>
    <property type="match status" value="1"/>
</dbReference>
<evidence type="ECO:0000256" key="5">
    <source>
        <dbReference type="ARBA" id="ARBA00022679"/>
    </source>
</evidence>
<dbReference type="InterPro" id="IPR051939">
    <property type="entry name" value="Glycosyltr_41/O-GlcNAc_trsf"/>
</dbReference>
<feature type="repeat" description="TPR" evidence="8">
    <location>
        <begin position="140"/>
        <end position="173"/>
    </location>
</feature>
<accession>A0AAP5Q6I6</accession>
<dbReference type="Gene3D" id="1.25.40.10">
    <property type="entry name" value="Tetratricopeptide repeat domain"/>
    <property type="match status" value="3"/>
</dbReference>
<feature type="domain" description="O-GlcNAc transferase C-terminal" evidence="9">
    <location>
        <begin position="409"/>
        <end position="579"/>
    </location>
</feature>
<evidence type="ECO:0000313" key="10">
    <source>
        <dbReference type="EMBL" id="MDT8836602.1"/>
    </source>
</evidence>
<feature type="repeat" description="TPR" evidence="8">
    <location>
        <begin position="242"/>
        <end position="275"/>
    </location>
</feature>
<dbReference type="EC" id="2.4.1.255" evidence="3"/>
<dbReference type="Pfam" id="PF00515">
    <property type="entry name" value="TPR_1"/>
    <property type="match status" value="1"/>
</dbReference>
<reference evidence="10" key="1">
    <citation type="submission" date="2022-08" db="EMBL/GenBank/DDBJ databases">
        <authorList>
            <person name="Kim S.-J."/>
        </authorList>
    </citation>
    <scope>NUCLEOTIDE SEQUENCE</scope>
    <source>
        <strain evidence="10">KJ</strain>
    </source>
</reference>
<protein>
    <recommendedName>
        <fullName evidence="3">protein O-GlcNAc transferase</fullName>
        <ecNumber evidence="3">2.4.1.255</ecNumber>
    </recommendedName>
</protein>
<feature type="repeat" description="TPR" evidence="8">
    <location>
        <begin position="38"/>
        <end position="71"/>
    </location>
</feature>
<evidence type="ECO:0000256" key="4">
    <source>
        <dbReference type="ARBA" id="ARBA00022676"/>
    </source>
</evidence>
<sequence length="802" mass="88099">MMETTQILERATAHHLAGEFGHARALYDAALAIAPDDANVMFRLGVLDMQSGAYDAALAWLDRALTRAPDNARYHFVRGQVFAAAQRFAEAIDAYLQALSFDANSTDTLFALAAALQSAGEDAAAIETYESLLALEPNHIDALNNLGNCYRQQGDAKAAEAAYRRAITAQPGDANALTNLGTLLEAAGRLDEAVTLLEAAVRAAPDSPCGLVNLGVALHLRGEFESSAVLLARAFALDPAFPEAAYNLGNALHALGRRREAVLAYRRAIEQAPAHADAYNNLGIVYQESGAREEAAQAFDAAIRLRPGFVAALNNAATLMRTLGRFAEAESHLHEALIVDPHYAVTHNNLGNVLKDQGRLDDGIDCYRRALACDPSNVVAHSNLAYALTFQAEQPQPLLDECRRWSAQHEAPYRDTHEPHSNDATASRRLRIGYVSPDFREHCQTLFTLPLLSHHDHAQFEVFCYASVTRPDDQTQRLARHADVWRDVRELDDERLARVIRDDGIDILVDLTMHMADGRPLLFARKPAPVQIAWLAYPGTTGIEAIDYRLTDSWLDPAGTDAQYSEQSIRLPDSFWCYDPLTDTPQVNALPALSNGYPTFGCLNNPCKLSDATFRLWGGVMREVTEARLLLMAPDGAARASLLERLGRQGISAERVSFTPFRPRADYLRTYHQIDVGLDTFPYNGHTTSLDSYWMGIPVVTRVGGTSVGRAGLSQLENLGLRELAADSDARFVETAVQLVRDLPRLGEMRVNLRARLAASPLMDGARFAHHVEAVYRGAWLAWCEQVHGRASVRGERATAAH</sequence>
<organism evidence="10 11">
    <name type="scientific">Paraburkholderia fungorum</name>
    <dbReference type="NCBI Taxonomy" id="134537"/>
    <lineage>
        <taxon>Bacteria</taxon>
        <taxon>Pseudomonadati</taxon>
        <taxon>Pseudomonadota</taxon>
        <taxon>Betaproteobacteria</taxon>
        <taxon>Burkholderiales</taxon>
        <taxon>Burkholderiaceae</taxon>
        <taxon>Paraburkholderia</taxon>
    </lineage>
</organism>
<keyword evidence="4" id="KW-0328">Glycosyltransferase</keyword>
<dbReference type="Pfam" id="PF13176">
    <property type="entry name" value="TPR_7"/>
    <property type="match status" value="1"/>
</dbReference>
<feature type="repeat" description="TPR" evidence="8">
    <location>
        <begin position="276"/>
        <end position="309"/>
    </location>
</feature>
<dbReference type="SMART" id="SM00028">
    <property type="entry name" value="TPR"/>
    <property type="match status" value="11"/>
</dbReference>
<dbReference type="SUPFAM" id="SSF48452">
    <property type="entry name" value="TPR-like"/>
    <property type="match status" value="2"/>
</dbReference>
<dbReference type="Pfam" id="PF14559">
    <property type="entry name" value="TPR_19"/>
    <property type="match status" value="1"/>
</dbReference>
<feature type="repeat" description="TPR" evidence="8">
    <location>
        <begin position="106"/>
        <end position="139"/>
    </location>
</feature>
<dbReference type="PROSITE" id="PS50005">
    <property type="entry name" value="TPR"/>
    <property type="match status" value="8"/>
</dbReference>
<dbReference type="InterPro" id="IPR011990">
    <property type="entry name" value="TPR-like_helical_dom_sf"/>
</dbReference>
<dbReference type="Proteomes" id="UP001246473">
    <property type="component" value="Unassembled WGS sequence"/>
</dbReference>
<keyword evidence="6" id="KW-0677">Repeat</keyword>
<dbReference type="InterPro" id="IPR029489">
    <property type="entry name" value="OGT/SEC/SPY_C"/>
</dbReference>
<feature type="domain" description="O-GlcNAc transferase C-terminal" evidence="9">
    <location>
        <begin position="602"/>
        <end position="770"/>
    </location>
</feature>
<evidence type="ECO:0000256" key="6">
    <source>
        <dbReference type="ARBA" id="ARBA00022737"/>
    </source>
</evidence>
<dbReference type="Pfam" id="PF13414">
    <property type="entry name" value="TPR_11"/>
    <property type="match status" value="1"/>
</dbReference>
<evidence type="ECO:0000313" key="11">
    <source>
        <dbReference type="Proteomes" id="UP001246473"/>
    </source>
</evidence>
<dbReference type="GO" id="GO:0097363">
    <property type="term" value="F:protein O-acetylglucosaminyltransferase activity"/>
    <property type="evidence" value="ECO:0007669"/>
    <property type="project" value="UniProtKB-EC"/>
</dbReference>
<name>A0AAP5Q6I6_9BURK</name>
<comment type="pathway">
    <text evidence="1">Protein modification; protein glycosylation.</text>
</comment>